<proteinExistence type="predicted"/>
<evidence type="ECO:0000313" key="4">
    <source>
        <dbReference type="WBParaSite" id="TCLT_0000055401-mRNA-1"/>
    </source>
</evidence>
<dbReference type="Proteomes" id="UP000276776">
    <property type="component" value="Unassembled WGS sequence"/>
</dbReference>
<evidence type="ECO:0000313" key="3">
    <source>
        <dbReference type="Proteomes" id="UP000276776"/>
    </source>
</evidence>
<feature type="region of interest" description="Disordered" evidence="1">
    <location>
        <begin position="146"/>
        <end position="188"/>
    </location>
</feature>
<feature type="compositionally biased region" description="Polar residues" evidence="1">
    <location>
        <begin position="98"/>
        <end position="107"/>
    </location>
</feature>
<evidence type="ECO:0000313" key="2">
    <source>
        <dbReference type="EMBL" id="VDM95567.1"/>
    </source>
</evidence>
<dbReference type="WBParaSite" id="TCLT_0000055401-mRNA-1">
    <property type="protein sequence ID" value="TCLT_0000055401-mRNA-1"/>
    <property type="gene ID" value="TCLT_0000055401"/>
</dbReference>
<gene>
    <name evidence="2" type="ORF">TCLT_LOCUS555</name>
</gene>
<keyword evidence="3" id="KW-1185">Reference proteome</keyword>
<organism evidence="4">
    <name type="scientific">Thelazia callipaeda</name>
    <name type="common">Oriental eyeworm</name>
    <name type="synonym">Parasitic nematode</name>
    <dbReference type="NCBI Taxonomy" id="103827"/>
    <lineage>
        <taxon>Eukaryota</taxon>
        <taxon>Metazoa</taxon>
        <taxon>Ecdysozoa</taxon>
        <taxon>Nematoda</taxon>
        <taxon>Chromadorea</taxon>
        <taxon>Rhabditida</taxon>
        <taxon>Spirurina</taxon>
        <taxon>Spiruromorpha</taxon>
        <taxon>Thelazioidea</taxon>
        <taxon>Thelaziidae</taxon>
        <taxon>Thelazia</taxon>
    </lineage>
</organism>
<feature type="compositionally biased region" description="Polar residues" evidence="1">
    <location>
        <begin position="114"/>
        <end position="128"/>
    </location>
</feature>
<feature type="region of interest" description="Disordered" evidence="1">
    <location>
        <begin position="1"/>
        <end position="24"/>
    </location>
</feature>
<sequence>MQAKSSQVLKKRTNEVAQDEEPQIMVGEEQCDDERKLKHLKNTGRLENLKTVLNAKKSQRKVTLKKAQGDFADQIEGALTKQASSHFDKSKMKKKESNNPQTRTKVSNSKHETSYYQSSLFSVPSTDTTTQMDLEMKYAEIGITVDSDESKKLKKKPKMERKDDTLRSVDPVMPDMDLPSLTLNSKTD</sequence>
<dbReference type="OrthoDB" id="5847884at2759"/>
<feature type="region of interest" description="Disordered" evidence="1">
    <location>
        <begin position="81"/>
        <end position="128"/>
    </location>
</feature>
<evidence type="ECO:0000256" key="1">
    <source>
        <dbReference type="SAM" id="MobiDB-lite"/>
    </source>
</evidence>
<name>A0A0N5CKF8_THECL</name>
<reference evidence="2 3" key="2">
    <citation type="submission" date="2018-11" db="EMBL/GenBank/DDBJ databases">
        <authorList>
            <consortium name="Pathogen Informatics"/>
        </authorList>
    </citation>
    <scope>NUCLEOTIDE SEQUENCE [LARGE SCALE GENOMIC DNA]</scope>
</reference>
<dbReference type="EMBL" id="UYYF01000043">
    <property type="protein sequence ID" value="VDM95567.1"/>
    <property type="molecule type" value="Genomic_DNA"/>
</dbReference>
<dbReference type="AlphaFoldDB" id="A0A0N5CKF8"/>
<protein>
    <submittedName>
        <fullName evidence="4">Ovule protein</fullName>
    </submittedName>
</protein>
<reference evidence="4" key="1">
    <citation type="submission" date="2017-02" db="UniProtKB">
        <authorList>
            <consortium name="WormBaseParasite"/>
        </authorList>
    </citation>
    <scope>IDENTIFICATION</scope>
</reference>
<accession>A0A0N5CKF8</accession>